<dbReference type="Proteomes" id="UP000229641">
    <property type="component" value="Unassembled WGS sequence"/>
</dbReference>
<reference evidence="1 2" key="1">
    <citation type="submission" date="2017-09" db="EMBL/GenBank/DDBJ databases">
        <title>Depth-based differentiation of microbial function through sediment-hosted aquifers and enrichment of novel symbionts in the deep terrestrial subsurface.</title>
        <authorList>
            <person name="Probst A.J."/>
            <person name="Ladd B."/>
            <person name="Jarett J.K."/>
            <person name="Geller-Mcgrath D.E."/>
            <person name="Sieber C.M."/>
            <person name="Emerson J.B."/>
            <person name="Anantharaman K."/>
            <person name="Thomas B.C."/>
            <person name="Malmstrom R."/>
            <person name="Stieglmeier M."/>
            <person name="Klingl A."/>
            <person name="Woyke T."/>
            <person name="Ryan C.M."/>
            <person name="Banfield J.F."/>
        </authorList>
    </citation>
    <scope>NUCLEOTIDE SEQUENCE [LARGE SCALE GENOMIC DNA]</scope>
    <source>
        <strain evidence="1">CG11_big_fil_rev_8_21_14_0_20_42_13</strain>
    </source>
</reference>
<organism evidence="1 2">
    <name type="scientific">Candidatus Ghiorseimicrobium undicola</name>
    <dbReference type="NCBI Taxonomy" id="1974746"/>
    <lineage>
        <taxon>Bacteria</taxon>
        <taxon>Pseudomonadati</taxon>
        <taxon>Candidatus Omnitrophota</taxon>
        <taxon>Candidatus Ghiorseimicrobium</taxon>
    </lineage>
</organism>
<evidence type="ECO:0000313" key="2">
    <source>
        <dbReference type="Proteomes" id="UP000229641"/>
    </source>
</evidence>
<gene>
    <name evidence="1" type="ORF">COV72_07710</name>
</gene>
<comment type="caution">
    <text evidence="1">The sequence shown here is derived from an EMBL/GenBank/DDBJ whole genome shotgun (WGS) entry which is preliminary data.</text>
</comment>
<sequence>PGDNSDLKRSDYKKLYSNVSFPDSTSPTGTYSVDIAFVKLNSSTFSPNSIWVKATGNFIENGAILDSITLTQFARVKTVALVEIDPLTGAFVKIERLYNSLDQPGDSAVDNAMAATNDHEIRISGEDLDEDVTIVPGSILTIKGGYGYDFSDASRDTYNNISKLKDTAADPAVTISGTGTVIMGGVRIE</sequence>
<dbReference type="AlphaFoldDB" id="A0A2H0LVX0"/>
<proteinExistence type="predicted"/>
<protein>
    <submittedName>
        <fullName evidence="1">Uncharacterized protein</fullName>
    </submittedName>
</protein>
<evidence type="ECO:0000313" key="1">
    <source>
        <dbReference type="EMBL" id="PIQ88506.1"/>
    </source>
</evidence>
<accession>A0A2H0LVX0</accession>
<name>A0A2H0LVX0_9BACT</name>
<dbReference type="EMBL" id="PCWA01000097">
    <property type="protein sequence ID" value="PIQ88506.1"/>
    <property type="molecule type" value="Genomic_DNA"/>
</dbReference>
<feature type="non-terminal residue" evidence="1">
    <location>
        <position position="1"/>
    </location>
</feature>